<feature type="transmembrane region" description="Helical" evidence="8">
    <location>
        <begin position="323"/>
        <end position="340"/>
    </location>
</feature>
<comment type="caution">
    <text evidence="9">The sequence shown here is derived from an EMBL/GenBank/DDBJ whole genome shotgun (WGS) entry which is preliminary data.</text>
</comment>
<dbReference type="EMBL" id="PCVM01000021">
    <property type="protein sequence ID" value="PIQ73713.1"/>
    <property type="molecule type" value="Genomic_DNA"/>
</dbReference>
<feature type="transmembrane region" description="Helical" evidence="8">
    <location>
        <begin position="104"/>
        <end position="125"/>
    </location>
</feature>
<feature type="transmembrane region" description="Helical" evidence="8">
    <location>
        <begin position="377"/>
        <end position="396"/>
    </location>
</feature>
<dbReference type="AlphaFoldDB" id="A0A2M6IUY7"/>
<evidence type="ECO:0000256" key="6">
    <source>
        <dbReference type="ARBA" id="ARBA00022989"/>
    </source>
</evidence>
<dbReference type="GO" id="GO:0016763">
    <property type="term" value="F:pentosyltransferase activity"/>
    <property type="evidence" value="ECO:0007669"/>
    <property type="project" value="TreeGrafter"/>
</dbReference>
<evidence type="ECO:0000256" key="3">
    <source>
        <dbReference type="ARBA" id="ARBA00022676"/>
    </source>
</evidence>
<feature type="transmembrane region" description="Helical" evidence="8">
    <location>
        <begin position="232"/>
        <end position="255"/>
    </location>
</feature>
<evidence type="ECO:0000256" key="4">
    <source>
        <dbReference type="ARBA" id="ARBA00022679"/>
    </source>
</evidence>
<keyword evidence="7 8" id="KW-0472">Membrane</keyword>
<name>A0A2M6IUY7_9BACT</name>
<evidence type="ECO:0000256" key="2">
    <source>
        <dbReference type="ARBA" id="ARBA00022475"/>
    </source>
</evidence>
<feature type="transmembrane region" description="Helical" evidence="8">
    <location>
        <begin position="12"/>
        <end position="30"/>
    </location>
</feature>
<keyword evidence="3" id="KW-0328">Glycosyltransferase</keyword>
<dbReference type="GO" id="GO:0005886">
    <property type="term" value="C:plasma membrane"/>
    <property type="evidence" value="ECO:0007669"/>
    <property type="project" value="UniProtKB-SubCell"/>
</dbReference>
<dbReference type="Proteomes" id="UP000231056">
    <property type="component" value="Unassembled WGS sequence"/>
</dbReference>
<dbReference type="InterPro" id="IPR050297">
    <property type="entry name" value="LipidA_mod_glycosyltrf_83"/>
</dbReference>
<keyword evidence="5 8" id="KW-0812">Transmembrane</keyword>
<evidence type="ECO:0000256" key="5">
    <source>
        <dbReference type="ARBA" id="ARBA00022692"/>
    </source>
</evidence>
<comment type="subcellular location">
    <subcellularLocation>
        <location evidence="1">Cell membrane</location>
        <topology evidence="1">Multi-pass membrane protein</topology>
    </subcellularLocation>
</comment>
<evidence type="ECO:0000256" key="8">
    <source>
        <dbReference type="SAM" id="Phobius"/>
    </source>
</evidence>
<evidence type="ECO:0000256" key="7">
    <source>
        <dbReference type="ARBA" id="ARBA00023136"/>
    </source>
</evidence>
<protein>
    <submittedName>
        <fullName evidence="9">Uncharacterized protein</fullName>
    </submittedName>
</protein>
<evidence type="ECO:0000313" key="10">
    <source>
        <dbReference type="Proteomes" id="UP000231056"/>
    </source>
</evidence>
<keyword evidence="4" id="KW-0808">Transferase</keyword>
<accession>A0A2M6IUY7</accession>
<organism evidence="9 10">
    <name type="scientific">Candidatus Roizmanbacteria bacterium CG11_big_fil_rev_8_21_14_0_20_36_8</name>
    <dbReference type="NCBI Taxonomy" id="1974856"/>
    <lineage>
        <taxon>Bacteria</taxon>
        <taxon>Candidatus Roizmaniibacteriota</taxon>
    </lineage>
</organism>
<gene>
    <name evidence="9" type="ORF">COV58_01030</name>
</gene>
<dbReference type="PANTHER" id="PTHR33908">
    <property type="entry name" value="MANNOSYLTRANSFERASE YKCB-RELATED"/>
    <property type="match status" value="1"/>
</dbReference>
<sequence>MKKQYRIPYRKIIILIVGVLLLIALFYSRFAGLDWGLPYPMHPDERNMVIAMFNMNCQGFSPFRCASPKFYAYGQLPMYFGYIIAQIFQIAAQTTEITIQQYTLAIRTISAIASSLSVITLYKTFQKFSKHSLTLSIASILILIFSPGAIQFAHFGTTESLLMLFVSLIIYLSIGFIYDKISRSKYILFTGIILGLALSTKVSSVLFATVPLITFIVYGISEKTSSTFISNLFSLIKIGAISGVFFIIGSPYNIIDWPGFVHSMNYESSVGLGTYKAFYTRQFEYTVPVIFQFIKIYPFTLGVPTTVIFFLGFILLPFKKRNIILWLSFFVLFLTSGFMYSKWSRFYAQTFPIMQLLVISVLMIFDKIPLRTLRITALIVITLVIITPGVAYLNIYQSEDVRFIASKWMYENIDKNSVILAETANVVDVPMPSALVSEEKAMSKSLHPISFNSYDVDNDPRLERELTENIDVAQYIFVPSRRVFWNHTCWVSDLKSNVKYYNYSSILSGYETARCDKLGNTYPVLQTYYNKLIGGSLGFKQVAVFHVYPKIELFGKTLIEFPDESAEETWTVFDHPVVRIYKKV</sequence>
<feature type="transmembrane region" description="Helical" evidence="8">
    <location>
        <begin position="70"/>
        <end position="92"/>
    </location>
</feature>
<keyword evidence="6 8" id="KW-1133">Transmembrane helix</keyword>
<feature type="transmembrane region" description="Helical" evidence="8">
    <location>
        <begin position="131"/>
        <end position="150"/>
    </location>
</feature>
<feature type="transmembrane region" description="Helical" evidence="8">
    <location>
        <begin position="296"/>
        <end position="316"/>
    </location>
</feature>
<dbReference type="PANTHER" id="PTHR33908:SF11">
    <property type="entry name" value="MEMBRANE PROTEIN"/>
    <property type="match status" value="1"/>
</dbReference>
<dbReference type="GO" id="GO:0009103">
    <property type="term" value="P:lipopolysaccharide biosynthetic process"/>
    <property type="evidence" value="ECO:0007669"/>
    <property type="project" value="UniProtKB-ARBA"/>
</dbReference>
<proteinExistence type="predicted"/>
<reference evidence="9 10" key="1">
    <citation type="submission" date="2017-09" db="EMBL/GenBank/DDBJ databases">
        <title>Depth-based differentiation of microbial function through sediment-hosted aquifers and enrichment of novel symbionts in the deep terrestrial subsurface.</title>
        <authorList>
            <person name="Probst A.J."/>
            <person name="Ladd B."/>
            <person name="Jarett J.K."/>
            <person name="Geller-Mcgrath D.E."/>
            <person name="Sieber C.M."/>
            <person name="Emerson J.B."/>
            <person name="Anantharaman K."/>
            <person name="Thomas B.C."/>
            <person name="Malmstrom R."/>
            <person name="Stieglmeier M."/>
            <person name="Klingl A."/>
            <person name="Woyke T."/>
            <person name="Ryan C.M."/>
            <person name="Banfield J.F."/>
        </authorList>
    </citation>
    <scope>NUCLEOTIDE SEQUENCE [LARGE SCALE GENOMIC DNA]</scope>
    <source>
        <strain evidence="9">CG11_big_fil_rev_8_21_14_0_20_36_8</strain>
    </source>
</reference>
<evidence type="ECO:0000313" key="9">
    <source>
        <dbReference type="EMBL" id="PIQ73713.1"/>
    </source>
</evidence>
<evidence type="ECO:0000256" key="1">
    <source>
        <dbReference type="ARBA" id="ARBA00004651"/>
    </source>
</evidence>
<feature type="transmembrane region" description="Helical" evidence="8">
    <location>
        <begin position="187"/>
        <end position="220"/>
    </location>
</feature>
<keyword evidence="2" id="KW-1003">Cell membrane</keyword>
<feature type="transmembrane region" description="Helical" evidence="8">
    <location>
        <begin position="162"/>
        <end position="181"/>
    </location>
</feature>
<feature type="transmembrane region" description="Helical" evidence="8">
    <location>
        <begin position="346"/>
        <end position="365"/>
    </location>
</feature>